<dbReference type="GO" id="GO:0005886">
    <property type="term" value="C:plasma membrane"/>
    <property type="evidence" value="ECO:0000318"/>
    <property type="project" value="GO_Central"/>
</dbReference>
<proteinExistence type="predicted"/>
<dbReference type="GO" id="GO:0005768">
    <property type="term" value="C:endosome"/>
    <property type="evidence" value="ECO:0000318"/>
    <property type="project" value="GO_Central"/>
</dbReference>
<dbReference type="GO" id="GO:0030125">
    <property type="term" value="C:clathrin vesicle coat"/>
    <property type="evidence" value="ECO:0000318"/>
    <property type="project" value="GO_Central"/>
</dbReference>
<organism evidence="3 4">
    <name type="scientific">Trichomonas vaginalis (strain ATCC PRA-98 / G3)</name>
    <dbReference type="NCBI Taxonomy" id="412133"/>
    <lineage>
        <taxon>Eukaryota</taxon>
        <taxon>Metamonada</taxon>
        <taxon>Parabasalia</taxon>
        <taxon>Trichomonadida</taxon>
        <taxon>Trichomonadidae</taxon>
        <taxon>Trichomonas</taxon>
    </lineage>
</organism>
<dbReference type="CDD" id="cd03571">
    <property type="entry name" value="ENTH"/>
    <property type="match status" value="1"/>
</dbReference>
<gene>
    <name evidence="3" type="ORF">TVAG_355610</name>
</gene>
<dbReference type="PROSITE" id="PS50942">
    <property type="entry name" value="ENTH"/>
    <property type="match status" value="1"/>
</dbReference>
<dbReference type="SUPFAM" id="SSF48464">
    <property type="entry name" value="ENTH/VHS domain"/>
    <property type="match status" value="1"/>
</dbReference>
<sequence length="354" mass="39524">MQVWRFAKEKTRQAGYFFTGKSEAEKLVYEATNDDPWGPANTQMQEIARISYNYNECENVKKALWDQMGDIKEIRHVQKSLLLLEYLLRNGPEAFRSDTRTMLGQLQQLTTLHMYEVGEEAALEAVVRKKAQDIINLVNDSDLYQMEREKAKKLAGATGAVSGNTGFGFGGGYQDSYSMNSNYNDSYSNTRNYDDDYTTPSAKSKPPPSDSEDEDDLDFDPRAGAAPAPTAPAQQNTFDPFGGAQQRQQNTFDPFGNSQPQPQQNQFNAFGAPAPAQNQNQFNAFGSPAPHRTNSTLSVHQHQLLSSRLQWTSSTSLILHLLQSQPADSLSQWLSSSRSHSRRPRQSQSTTSAA</sequence>
<evidence type="ECO:0000313" key="4">
    <source>
        <dbReference type="Proteomes" id="UP000001542"/>
    </source>
</evidence>
<feature type="domain" description="ENTH" evidence="2">
    <location>
        <begin position="16"/>
        <end position="148"/>
    </location>
</feature>
<accession>A2FJT4</accession>
<dbReference type="InterPro" id="IPR013809">
    <property type="entry name" value="ENTH"/>
</dbReference>
<dbReference type="Proteomes" id="UP000001542">
    <property type="component" value="Unassembled WGS sequence"/>
</dbReference>
<dbReference type="GO" id="GO:0006897">
    <property type="term" value="P:endocytosis"/>
    <property type="evidence" value="ECO:0000318"/>
    <property type="project" value="GO_Central"/>
</dbReference>
<name>A2FJT4_TRIV3</name>
<dbReference type="SMR" id="A2FJT4"/>
<feature type="compositionally biased region" description="Low complexity" evidence="1">
    <location>
        <begin position="254"/>
        <end position="272"/>
    </location>
</feature>
<feature type="compositionally biased region" description="Low complexity" evidence="1">
    <location>
        <begin position="329"/>
        <end position="338"/>
    </location>
</feature>
<keyword evidence="4" id="KW-1185">Reference proteome</keyword>
<dbReference type="InterPro" id="IPR008942">
    <property type="entry name" value="ENTH_VHS"/>
</dbReference>
<dbReference type="eggNOG" id="KOG2057">
    <property type="taxonomic scope" value="Eukaryota"/>
</dbReference>
<dbReference type="InParanoid" id="A2FJT4"/>
<reference evidence="3" key="1">
    <citation type="submission" date="2006-10" db="EMBL/GenBank/DDBJ databases">
        <authorList>
            <person name="Amadeo P."/>
            <person name="Zhao Q."/>
            <person name="Wortman J."/>
            <person name="Fraser-Liggett C."/>
            <person name="Carlton J."/>
        </authorList>
    </citation>
    <scope>NUCLEOTIDE SEQUENCE</scope>
    <source>
        <strain evidence="3">G3</strain>
    </source>
</reference>
<reference evidence="3" key="2">
    <citation type="journal article" date="2007" name="Science">
        <title>Draft genome sequence of the sexually transmitted pathogen Trichomonas vaginalis.</title>
        <authorList>
            <person name="Carlton J.M."/>
            <person name="Hirt R.P."/>
            <person name="Silva J.C."/>
            <person name="Delcher A.L."/>
            <person name="Schatz M."/>
            <person name="Zhao Q."/>
            <person name="Wortman J.R."/>
            <person name="Bidwell S.L."/>
            <person name="Alsmark U.C.M."/>
            <person name="Besteiro S."/>
            <person name="Sicheritz-Ponten T."/>
            <person name="Noel C.J."/>
            <person name="Dacks J.B."/>
            <person name="Foster P.G."/>
            <person name="Simillion C."/>
            <person name="Van de Peer Y."/>
            <person name="Miranda-Saavedra D."/>
            <person name="Barton G.J."/>
            <person name="Westrop G.D."/>
            <person name="Mueller S."/>
            <person name="Dessi D."/>
            <person name="Fiori P.L."/>
            <person name="Ren Q."/>
            <person name="Paulsen I."/>
            <person name="Zhang H."/>
            <person name="Bastida-Corcuera F.D."/>
            <person name="Simoes-Barbosa A."/>
            <person name="Brown M.T."/>
            <person name="Hayes R.D."/>
            <person name="Mukherjee M."/>
            <person name="Okumura C.Y."/>
            <person name="Schneider R."/>
            <person name="Smith A.J."/>
            <person name="Vanacova S."/>
            <person name="Villalvazo M."/>
            <person name="Haas B.J."/>
            <person name="Pertea M."/>
            <person name="Feldblyum T.V."/>
            <person name="Utterback T.R."/>
            <person name="Shu C.L."/>
            <person name="Osoegawa K."/>
            <person name="de Jong P.J."/>
            <person name="Hrdy I."/>
            <person name="Horvathova L."/>
            <person name="Zubacova Z."/>
            <person name="Dolezal P."/>
            <person name="Malik S.B."/>
            <person name="Logsdon J.M. Jr."/>
            <person name="Henze K."/>
            <person name="Gupta A."/>
            <person name="Wang C.C."/>
            <person name="Dunne R.L."/>
            <person name="Upcroft J.A."/>
            <person name="Upcroft P."/>
            <person name="White O."/>
            <person name="Salzberg S.L."/>
            <person name="Tang P."/>
            <person name="Chiu C.-H."/>
            <person name="Lee Y.-S."/>
            <person name="Embley T.M."/>
            <person name="Coombs G.H."/>
            <person name="Mottram J.C."/>
            <person name="Tachezy J."/>
            <person name="Fraser-Liggett C.M."/>
            <person name="Johnson P.J."/>
        </authorList>
    </citation>
    <scope>NUCLEOTIDE SEQUENCE [LARGE SCALE GENOMIC DNA]</scope>
    <source>
        <strain evidence="3">G3</strain>
    </source>
</reference>
<dbReference type="GO" id="GO:0030276">
    <property type="term" value="F:clathrin binding"/>
    <property type="evidence" value="ECO:0000318"/>
    <property type="project" value="GO_Central"/>
</dbReference>
<evidence type="ECO:0000313" key="3">
    <source>
        <dbReference type="EMBL" id="EAX94825.1"/>
    </source>
</evidence>
<feature type="region of interest" description="Disordered" evidence="1">
    <location>
        <begin position="187"/>
        <end position="279"/>
    </location>
</feature>
<dbReference type="Gene3D" id="1.25.40.90">
    <property type="match status" value="1"/>
</dbReference>
<dbReference type="OrthoDB" id="4033880at2759"/>
<evidence type="ECO:0000256" key="1">
    <source>
        <dbReference type="SAM" id="MobiDB-lite"/>
    </source>
</evidence>
<evidence type="ECO:0000259" key="2">
    <source>
        <dbReference type="PROSITE" id="PS50942"/>
    </source>
</evidence>
<dbReference type="VEuPathDB" id="TrichDB:TVAGG3_0364310"/>
<dbReference type="Pfam" id="PF01417">
    <property type="entry name" value="ENTH"/>
    <property type="match status" value="1"/>
</dbReference>
<dbReference type="AlphaFoldDB" id="A2FJT4"/>
<dbReference type="PANTHER" id="PTHR12276:SF45">
    <property type="entry name" value="CLATHRIN INTERACTOR 1"/>
    <property type="match status" value="1"/>
</dbReference>
<dbReference type="SMART" id="SM00273">
    <property type="entry name" value="ENTH"/>
    <property type="match status" value="1"/>
</dbReference>
<dbReference type="VEuPathDB" id="TrichDB:TVAG_355610"/>
<dbReference type="OMA" id="LENYQCV"/>
<protein>
    <submittedName>
        <fullName evidence="3">ENTH domain containing protein</fullName>
    </submittedName>
</protein>
<dbReference type="PANTHER" id="PTHR12276">
    <property type="entry name" value="EPSIN/ENT-RELATED"/>
    <property type="match status" value="1"/>
</dbReference>
<dbReference type="EMBL" id="DS113835">
    <property type="protein sequence ID" value="EAX94825.1"/>
    <property type="molecule type" value="Genomic_DNA"/>
</dbReference>
<feature type="compositionally biased region" description="Low complexity" evidence="1">
    <location>
        <begin position="222"/>
        <end position="233"/>
    </location>
</feature>
<feature type="region of interest" description="Disordered" evidence="1">
    <location>
        <begin position="329"/>
        <end position="354"/>
    </location>
</feature>
<dbReference type="GO" id="GO:0005543">
    <property type="term" value="F:phospholipid binding"/>
    <property type="evidence" value="ECO:0000318"/>
    <property type="project" value="GO_Central"/>
</dbReference>
<dbReference type="STRING" id="5722.A2FJT4"/>